<reference evidence="1" key="1">
    <citation type="submission" date="2023-06" db="EMBL/GenBank/DDBJ databases">
        <title>full genome analysis of Phenantherene degrader P3.</title>
        <authorList>
            <person name="Akbar A."/>
            <person name="Rahmeh R."/>
            <person name="Kishk M."/>
        </authorList>
    </citation>
    <scope>NUCLEOTIDE SEQUENCE</scope>
    <source>
        <strain evidence="1">P3</strain>
    </source>
</reference>
<sequence length="78" mass="8752">MVEKYRVSPQGFTLSEKTLCRAQASIRAAFVGVMLQNRNTRRPPGFAAKKNLASHKWMGYDSFMDVETQSARCLTPVA</sequence>
<protein>
    <recommendedName>
        <fullName evidence="3">Transposase</fullName>
    </recommendedName>
</protein>
<evidence type="ECO:0000313" key="2">
    <source>
        <dbReference type="Proteomes" id="UP001175604"/>
    </source>
</evidence>
<proteinExistence type="predicted"/>
<gene>
    <name evidence="1" type="ORF">QUC21_16120</name>
</gene>
<organism evidence="1 2">
    <name type="scientific">Bordetella petrii</name>
    <dbReference type="NCBI Taxonomy" id="94624"/>
    <lineage>
        <taxon>Bacteria</taxon>
        <taxon>Pseudomonadati</taxon>
        <taxon>Pseudomonadota</taxon>
        <taxon>Betaproteobacteria</taxon>
        <taxon>Burkholderiales</taxon>
        <taxon>Alcaligenaceae</taxon>
        <taxon>Bordetella</taxon>
    </lineage>
</organism>
<keyword evidence="2" id="KW-1185">Reference proteome</keyword>
<accession>A0ABT7W5T1</accession>
<dbReference type="EMBL" id="JAUDJE010000014">
    <property type="protein sequence ID" value="MDM9560565.1"/>
    <property type="molecule type" value="Genomic_DNA"/>
</dbReference>
<name>A0ABT7W5T1_9BORD</name>
<comment type="caution">
    <text evidence="1">The sequence shown here is derived from an EMBL/GenBank/DDBJ whole genome shotgun (WGS) entry which is preliminary data.</text>
</comment>
<evidence type="ECO:0000313" key="1">
    <source>
        <dbReference type="EMBL" id="MDM9560565.1"/>
    </source>
</evidence>
<dbReference type="Proteomes" id="UP001175604">
    <property type="component" value="Unassembled WGS sequence"/>
</dbReference>
<evidence type="ECO:0008006" key="3">
    <source>
        <dbReference type="Google" id="ProtNLM"/>
    </source>
</evidence>